<feature type="region of interest" description="Disordered" evidence="2">
    <location>
        <begin position="64"/>
        <end position="88"/>
    </location>
</feature>
<dbReference type="SUPFAM" id="SSF56601">
    <property type="entry name" value="beta-lactamase/transpeptidase-like"/>
    <property type="match status" value="1"/>
</dbReference>
<keyword evidence="1 4" id="KW-0378">Hydrolase</keyword>
<dbReference type="AlphaFoldDB" id="A0A235B5V9"/>
<dbReference type="InterPro" id="IPR050789">
    <property type="entry name" value="Diverse_Enzym_Activities"/>
</dbReference>
<evidence type="ECO:0000259" key="3">
    <source>
        <dbReference type="Pfam" id="PF00144"/>
    </source>
</evidence>
<name>A0A235B5V9_9BACL</name>
<evidence type="ECO:0000256" key="2">
    <source>
        <dbReference type="SAM" id="MobiDB-lite"/>
    </source>
</evidence>
<keyword evidence="5" id="KW-1185">Reference proteome</keyword>
<evidence type="ECO:0000256" key="1">
    <source>
        <dbReference type="ARBA" id="ARBA00022801"/>
    </source>
</evidence>
<protein>
    <submittedName>
        <fullName evidence="4">Serine hydrolase</fullName>
    </submittedName>
</protein>
<dbReference type="Gene3D" id="3.40.710.10">
    <property type="entry name" value="DD-peptidase/beta-lactamase superfamily"/>
    <property type="match status" value="1"/>
</dbReference>
<proteinExistence type="predicted"/>
<dbReference type="PANTHER" id="PTHR43283">
    <property type="entry name" value="BETA-LACTAMASE-RELATED"/>
    <property type="match status" value="1"/>
</dbReference>
<comment type="caution">
    <text evidence="4">The sequence shown here is derived from an EMBL/GenBank/DDBJ whole genome shotgun (WGS) entry which is preliminary data.</text>
</comment>
<dbReference type="OrthoDB" id="9770183at2"/>
<evidence type="ECO:0000313" key="5">
    <source>
        <dbReference type="Proteomes" id="UP000215459"/>
    </source>
</evidence>
<accession>A0A235B5V9</accession>
<dbReference type="InterPro" id="IPR012338">
    <property type="entry name" value="Beta-lactam/transpept-like"/>
</dbReference>
<dbReference type="GO" id="GO:0016787">
    <property type="term" value="F:hydrolase activity"/>
    <property type="evidence" value="ECO:0007669"/>
    <property type="project" value="UniProtKB-KW"/>
</dbReference>
<dbReference type="PANTHER" id="PTHR43283:SF11">
    <property type="entry name" value="BETA-LACTAMASE-RELATED DOMAIN-CONTAINING PROTEIN"/>
    <property type="match status" value="1"/>
</dbReference>
<dbReference type="EMBL" id="NOWF01000005">
    <property type="protein sequence ID" value="OYD07611.1"/>
    <property type="molecule type" value="Genomic_DNA"/>
</dbReference>
<sequence>MVWEGAVAVCGRSWRRIVSVAVGLSLFIPLPVLGADSHPSGSAIEQKGEKKGSGRNAVIQEQQGKRFPWDQPGPASPVLHPGDPRSAGMVEESLDAIDPFIREKIQQERMPGAVVLIARSGSIVKHDAYGYAARYKDDRKTPLEQPVPMKKDTIFDLASISKIFTTTAAMKLYEQGKFKLDDPVTQYIPAFAQNGKEEVTIRQLMTHTSGFESWIPLYEMGENREDRLGIVFHHPLENDPGTTYTYSDLNMITLGALVEQLSGKRLDKFVKENITDPLGMEDTMYNPPDSLRDRIAATEYHPWTGRGLVWGEVHDENAWSLDGVAGHAGVFSTARDLGIFAHMMLQKGEYGGSRILKESTVDLLEKNQNEAFPGDDHGLGWELNQSWYMDALTAPHTMGHTGYTGTSIAVSRDNAAIAITLTNRVHPTRESPSPNPVRRRVARHTADAIPIRMLKGEKPWFSGYGDGLDRSLLSGKWDRQSDEKRILTFETWHRMESRGDSSPPDYGIVEGSDDGESWTPLSSSYTGSSEGWIRERVTLPRGVKFLRFRYHTDSYANGRGWYVKNPVIQAENGEDLPVTWSGEGWQKRGR</sequence>
<organism evidence="4 5">
    <name type="scientific">Paludifilum halophilum</name>
    <dbReference type="NCBI Taxonomy" id="1642702"/>
    <lineage>
        <taxon>Bacteria</taxon>
        <taxon>Bacillati</taxon>
        <taxon>Bacillota</taxon>
        <taxon>Bacilli</taxon>
        <taxon>Bacillales</taxon>
        <taxon>Thermoactinomycetaceae</taxon>
        <taxon>Paludifilum</taxon>
    </lineage>
</organism>
<dbReference type="InterPro" id="IPR001466">
    <property type="entry name" value="Beta-lactam-related"/>
</dbReference>
<reference evidence="4 5" key="1">
    <citation type="submission" date="2017-07" db="EMBL/GenBank/DDBJ databases">
        <title>The genome sequence of Paludifilum halophilum highlights mechanisms for microbial adaptation to high salt environemnts.</title>
        <authorList>
            <person name="Belbahri L."/>
        </authorList>
    </citation>
    <scope>NUCLEOTIDE SEQUENCE [LARGE SCALE GENOMIC DNA]</scope>
    <source>
        <strain evidence="4 5">DSM 102817</strain>
    </source>
</reference>
<dbReference type="Proteomes" id="UP000215459">
    <property type="component" value="Unassembled WGS sequence"/>
</dbReference>
<evidence type="ECO:0000313" key="4">
    <source>
        <dbReference type="EMBL" id="OYD07611.1"/>
    </source>
</evidence>
<dbReference type="Pfam" id="PF00144">
    <property type="entry name" value="Beta-lactamase"/>
    <property type="match status" value="1"/>
</dbReference>
<gene>
    <name evidence="4" type="ORF">CHM34_09010</name>
</gene>
<feature type="domain" description="Beta-lactamase-related" evidence="3">
    <location>
        <begin position="98"/>
        <end position="441"/>
    </location>
</feature>